<sequence>MNHVLGRVARVLLAWTRDAMHSRWPARVPAGWLLGALVVALPAGPARSHDAPAPVVATAPATAAATPAGLVQMPDGRLLAPEFARIVTRGELVVAVLGVDQPPFFESRNGELTGVDIDLANEIAKKLGVAVHFNREAATFDGVVRLLATGRADLAVSKLSRTLPRAQAIRFSTPYVSLKRALLLNRIRFAELARGRPVPEVVRDYDGTIGIVAGSAYADYVQTDFPKARIRTYSSWSAVLDALNAGSVSATYRDELAVKRVMREQPTAPIRLRVATLADLDDALAIGVRVSDPTLLAFVNQFLADRGRQLDVKSLLNAMNR</sequence>
<proteinExistence type="predicted"/>
<dbReference type="InterPro" id="IPR001638">
    <property type="entry name" value="Solute-binding_3/MltF_N"/>
</dbReference>
<dbReference type="PANTHER" id="PTHR35936:SF19">
    <property type="entry name" value="AMINO-ACID-BINDING PROTEIN YXEM-RELATED"/>
    <property type="match status" value="1"/>
</dbReference>
<gene>
    <name evidence="3" type="ORF">BZL54_04810</name>
</gene>
<dbReference type="PANTHER" id="PTHR35936">
    <property type="entry name" value="MEMBRANE-BOUND LYTIC MUREIN TRANSGLYCOSYLASE F"/>
    <property type="match status" value="1"/>
</dbReference>
<evidence type="ECO:0000256" key="1">
    <source>
        <dbReference type="ARBA" id="ARBA00022729"/>
    </source>
</evidence>
<keyword evidence="1" id="KW-0732">Signal</keyword>
<dbReference type="SMART" id="SM00062">
    <property type="entry name" value="PBPb"/>
    <property type="match status" value="1"/>
</dbReference>
<dbReference type="Pfam" id="PF00497">
    <property type="entry name" value="SBP_bac_3"/>
    <property type="match status" value="1"/>
</dbReference>
<dbReference type="CDD" id="cd13530">
    <property type="entry name" value="PBP2_peptides_like"/>
    <property type="match status" value="1"/>
</dbReference>
<dbReference type="Gene3D" id="3.40.190.10">
    <property type="entry name" value="Periplasmic binding protein-like II"/>
    <property type="match status" value="2"/>
</dbReference>
<comment type="caution">
    <text evidence="3">The sequence shown here is derived from an EMBL/GenBank/DDBJ whole genome shotgun (WGS) entry which is preliminary data.</text>
</comment>
<protein>
    <submittedName>
        <fullName evidence="3">Amino acid ABC transporter substrate-binding protein</fullName>
    </submittedName>
</protein>
<evidence type="ECO:0000313" key="3">
    <source>
        <dbReference type="EMBL" id="PCE33550.1"/>
    </source>
</evidence>
<dbReference type="SUPFAM" id="SSF53850">
    <property type="entry name" value="Periplasmic binding protein-like II"/>
    <property type="match status" value="1"/>
</dbReference>
<evidence type="ECO:0000313" key="4">
    <source>
        <dbReference type="Proteomes" id="UP000217994"/>
    </source>
</evidence>
<dbReference type="Proteomes" id="UP000217994">
    <property type="component" value="Unassembled WGS sequence"/>
</dbReference>
<dbReference type="AlphaFoldDB" id="A0A2A4FLK5"/>
<dbReference type="EMBL" id="MTZU01000013">
    <property type="protein sequence ID" value="PCE33550.1"/>
    <property type="molecule type" value="Genomic_DNA"/>
</dbReference>
<reference evidence="3 4" key="1">
    <citation type="submission" date="2017-01" db="EMBL/GenBank/DDBJ databases">
        <title>Whole-Genome Shotgun Sequencing of Two beta-Proteobacterial Species in Search of the Bulgecin Biosynthetic Cluster.</title>
        <authorList>
            <person name="Horsman M.E."/>
            <person name="Marous D.R."/>
            <person name="Li R."/>
            <person name="Oliver R.A."/>
            <person name="Byun B."/>
            <person name="Emrich S.J."/>
            <person name="Boggess B."/>
            <person name="Townsend C.A."/>
            <person name="Mobashery S."/>
        </authorList>
    </citation>
    <scope>NUCLEOTIDE SEQUENCE [LARGE SCALE GENOMIC DNA]</scope>
    <source>
        <strain evidence="3 4">ATCC 31433</strain>
    </source>
</reference>
<accession>A0A2A4FLK5</accession>
<feature type="domain" description="Solute-binding protein family 3/N-terminal" evidence="2">
    <location>
        <begin position="91"/>
        <end position="318"/>
    </location>
</feature>
<evidence type="ECO:0000259" key="2">
    <source>
        <dbReference type="SMART" id="SM00062"/>
    </source>
</evidence>
<organism evidence="3 4">
    <name type="scientific">Burkholderia ubonensis subsp. mesacidophila</name>
    <dbReference type="NCBI Taxonomy" id="265293"/>
    <lineage>
        <taxon>Bacteria</taxon>
        <taxon>Pseudomonadati</taxon>
        <taxon>Pseudomonadota</taxon>
        <taxon>Betaproteobacteria</taxon>
        <taxon>Burkholderiales</taxon>
        <taxon>Burkholderiaceae</taxon>
        <taxon>Burkholderia</taxon>
        <taxon>Burkholderia cepacia complex</taxon>
    </lineage>
</organism>
<name>A0A2A4FLK5_9BURK</name>